<evidence type="ECO:0000313" key="2">
    <source>
        <dbReference type="EMBL" id="TKA67420.1"/>
    </source>
</evidence>
<proteinExistence type="predicted"/>
<feature type="compositionally biased region" description="Polar residues" evidence="1">
    <location>
        <begin position="309"/>
        <end position="318"/>
    </location>
</feature>
<organism evidence="2 3">
    <name type="scientific">Friedmanniomyces simplex</name>
    <dbReference type="NCBI Taxonomy" id="329884"/>
    <lineage>
        <taxon>Eukaryota</taxon>
        <taxon>Fungi</taxon>
        <taxon>Dikarya</taxon>
        <taxon>Ascomycota</taxon>
        <taxon>Pezizomycotina</taxon>
        <taxon>Dothideomycetes</taxon>
        <taxon>Dothideomycetidae</taxon>
        <taxon>Mycosphaerellales</taxon>
        <taxon>Teratosphaeriaceae</taxon>
        <taxon>Friedmanniomyces</taxon>
    </lineage>
</organism>
<comment type="caution">
    <text evidence="2">The sequence shown here is derived from an EMBL/GenBank/DDBJ whole genome shotgun (WGS) entry which is preliminary data.</text>
</comment>
<feature type="compositionally biased region" description="Basic and acidic residues" evidence="1">
    <location>
        <begin position="240"/>
        <end position="265"/>
    </location>
</feature>
<dbReference type="EMBL" id="NAJQ01000575">
    <property type="protein sequence ID" value="TKA67420.1"/>
    <property type="molecule type" value="Genomic_DNA"/>
</dbReference>
<name>A0A4U0WUV0_9PEZI</name>
<dbReference type="OrthoDB" id="3863678at2759"/>
<evidence type="ECO:0000256" key="1">
    <source>
        <dbReference type="SAM" id="MobiDB-lite"/>
    </source>
</evidence>
<feature type="compositionally biased region" description="Low complexity" evidence="1">
    <location>
        <begin position="221"/>
        <end position="234"/>
    </location>
</feature>
<dbReference type="AlphaFoldDB" id="A0A4U0WUV0"/>
<sequence>MDGGKEQSVTFTDGPHWSRSEQYEAGLREIDAFDWGLPSSPTDEEQVVPVAVAISQPADEDDGHDVVAPEVSSAVTAEPDSEATGPEVRPVTPEVPIQGLMEWESIAAELQQPAIEESEEFSTLMMDLDEVASPEHLGEQLAAGSGASSEDAPIVRTIMEPVEQLSVLATADTTGGDSGVGASVGKEESGDVANEAGHTTDAVDTPRMVRPHGADFAATSPFTTVELPVEPPTTHSESPSTKRERENSSPEPVEGRPYKRSKVLEMLDETETSLGRREAGNDALPTINPANASEDDTKVPGTNDDVVSADSQSVTSGISDPPASSEGDKAANAAGDKFIPTSVNKQPAVSSRELKALDKISPKGKTRRQTKDMAQAKPSGAAKRRHRGK</sequence>
<evidence type="ECO:0000313" key="3">
    <source>
        <dbReference type="Proteomes" id="UP000309340"/>
    </source>
</evidence>
<feature type="region of interest" description="Disordered" evidence="1">
    <location>
        <begin position="170"/>
        <end position="389"/>
    </location>
</feature>
<reference evidence="2 3" key="1">
    <citation type="submission" date="2017-03" db="EMBL/GenBank/DDBJ databases">
        <title>Genomes of endolithic fungi from Antarctica.</title>
        <authorList>
            <person name="Coleine C."/>
            <person name="Masonjones S."/>
            <person name="Stajich J.E."/>
        </authorList>
    </citation>
    <scope>NUCLEOTIDE SEQUENCE [LARGE SCALE GENOMIC DNA]</scope>
    <source>
        <strain evidence="2 3">CCFEE 5184</strain>
    </source>
</reference>
<keyword evidence="3" id="KW-1185">Reference proteome</keyword>
<dbReference type="Proteomes" id="UP000309340">
    <property type="component" value="Unassembled WGS sequence"/>
</dbReference>
<accession>A0A4U0WUV0</accession>
<protein>
    <submittedName>
        <fullName evidence="2">Uncharacterized protein</fullName>
    </submittedName>
</protein>
<feature type="region of interest" description="Disordered" evidence="1">
    <location>
        <begin position="1"/>
        <end position="23"/>
    </location>
</feature>
<feature type="compositionally biased region" description="Basic and acidic residues" evidence="1">
    <location>
        <begin position="352"/>
        <end position="361"/>
    </location>
</feature>
<gene>
    <name evidence="2" type="ORF">B0A55_11281</name>
</gene>